<dbReference type="PANTHER" id="PTHR10963:SF24">
    <property type="entry name" value="GLYCOSIDASE C21B10.07-RELATED"/>
    <property type="match status" value="1"/>
</dbReference>
<protein>
    <recommendedName>
        <fullName evidence="5">GH16 domain-containing protein</fullName>
    </recommendedName>
</protein>
<gene>
    <name evidence="6" type="ORF">EW026_g6499</name>
</gene>
<keyword evidence="2" id="KW-0378">Hydrolase</keyword>
<feature type="domain" description="GH16" evidence="5">
    <location>
        <begin position="28"/>
        <end position="303"/>
    </location>
</feature>
<dbReference type="EMBL" id="SGPJ01000359">
    <property type="protein sequence ID" value="THG95088.1"/>
    <property type="molecule type" value="Genomic_DNA"/>
</dbReference>
<keyword evidence="4" id="KW-0732">Signal</keyword>
<dbReference type="Gene3D" id="2.60.120.200">
    <property type="match status" value="1"/>
</dbReference>
<keyword evidence="3" id="KW-0326">Glycosidase</keyword>
<dbReference type="InterPro" id="IPR050546">
    <property type="entry name" value="Glycosyl_Hydrlase_16"/>
</dbReference>
<organism evidence="6 7">
    <name type="scientific">Hermanssonia centrifuga</name>
    <dbReference type="NCBI Taxonomy" id="98765"/>
    <lineage>
        <taxon>Eukaryota</taxon>
        <taxon>Fungi</taxon>
        <taxon>Dikarya</taxon>
        <taxon>Basidiomycota</taxon>
        <taxon>Agaricomycotina</taxon>
        <taxon>Agaricomycetes</taxon>
        <taxon>Polyporales</taxon>
        <taxon>Meruliaceae</taxon>
        <taxon>Hermanssonia</taxon>
    </lineage>
</organism>
<name>A0A4S4KAT1_9APHY</name>
<comment type="caution">
    <text evidence="6">The sequence shown here is derived from an EMBL/GenBank/DDBJ whole genome shotgun (WGS) entry which is preliminary data.</text>
</comment>
<proteinExistence type="inferred from homology"/>
<dbReference type="GO" id="GO:0004553">
    <property type="term" value="F:hydrolase activity, hydrolyzing O-glycosyl compounds"/>
    <property type="evidence" value="ECO:0007669"/>
    <property type="project" value="InterPro"/>
</dbReference>
<dbReference type="PROSITE" id="PS51762">
    <property type="entry name" value="GH16_2"/>
    <property type="match status" value="1"/>
</dbReference>
<dbReference type="PANTHER" id="PTHR10963">
    <property type="entry name" value="GLYCOSYL HYDROLASE-RELATED"/>
    <property type="match status" value="1"/>
</dbReference>
<evidence type="ECO:0000259" key="5">
    <source>
        <dbReference type="PROSITE" id="PS51762"/>
    </source>
</evidence>
<sequence length="335" mass="36049">MHALTAVLLALPITALAGNPHEGSQRRKHWETRNVAHARRGVTYQLEDDYSGQNFFDGWTFDTEADPTHGLVDFVSDTVAQVSQLAYVQSDNTVVVAVDDTTNLTAGANRNSIRITTKKTYNGGLFVADFFAMPHGCGVWPAYWSVGPNWPDAGEIDILEGVNLQTDNQITLHSSPNCTITNADAATGHLVNPTCTSSNGNNAGCAYAQSGGNSFGHGFNMMAGGVFAHLWDQTGISVWFFPRTEIPQDISNGNPDPSSWGAPVALFPNNDSCDTTAHFHDHSLVIDTTLCGDWAGNSFGGDGCPGTCADFILNANNFQLAKWMISSIKVYQPQS</sequence>
<accession>A0A4S4KAT1</accession>
<feature type="signal peptide" evidence="4">
    <location>
        <begin position="1"/>
        <end position="17"/>
    </location>
</feature>
<dbReference type="FunFam" id="2.60.120.200:FF:000114">
    <property type="entry name" value="Probable endo-1,3(4)-beta-glucanase NFIA_089530"/>
    <property type="match status" value="1"/>
</dbReference>
<feature type="chain" id="PRO_5020979632" description="GH16 domain-containing protein" evidence="4">
    <location>
        <begin position="18"/>
        <end position="335"/>
    </location>
</feature>
<dbReference type="CDD" id="cd02181">
    <property type="entry name" value="GH16_fungal_Lam16A_glucanase"/>
    <property type="match status" value="1"/>
</dbReference>
<dbReference type="Pfam" id="PF26113">
    <property type="entry name" value="GH16_XgeA"/>
    <property type="match status" value="1"/>
</dbReference>
<dbReference type="Proteomes" id="UP000309038">
    <property type="component" value="Unassembled WGS sequence"/>
</dbReference>
<evidence type="ECO:0000256" key="3">
    <source>
        <dbReference type="ARBA" id="ARBA00023295"/>
    </source>
</evidence>
<dbReference type="InterPro" id="IPR013320">
    <property type="entry name" value="ConA-like_dom_sf"/>
</dbReference>
<evidence type="ECO:0000256" key="1">
    <source>
        <dbReference type="ARBA" id="ARBA00006865"/>
    </source>
</evidence>
<evidence type="ECO:0000256" key="2">
    <source>
        <dbReference type="ARBA" id="ARBA00022801"/>
    </source>
</evidence>
<keyword evidence="7" id="KW-1185">Reference proteome</keyword>
<dbReference type="AlphaFoldDB" id="A0A4S4KAT1"/>
<dbReference type="SUPFAM" id="SSF49899">
    <property type="entry name" value="Concanavalin A-like lectins/glucanases"/>
    <property type="match status" value="1"/>
</dbReference>
<dbReference type="InterPro" id="IPR000757">
    <property type="entry name" value="Beta-glucanase-like"/>
</dbReference>
<dbReference type="GO" id="GO:0009251">
    <property type="term" value="P:glucan catabolic process"/>
    <property type="evidence" value="ECO:0007669"/>
    <property type="project" value="TreeGrafter"/>
</dbReference>
<comment type="similarity">
    <text evidence="1">Belongs to the glycosyl hydrolase 16 family.</text>
</comment>
<evidence type="ECO:0000256" key="4">
    <source>
        <dbReference type="SAM" id="SignalP"/>
    </source>
</evidence>
<reference evidence="6 7" key="1">
    <citation type="submission" date="2019-02" db="EMBL/GenBank/DDBJ databases">
        <title>Genome sequencing of the rare red list fungi Phlebia centrifuga.</title>
        <authorList>
            <person name="Buettner E."/>
            <person name="Kellner H."/>
        </authorList>
    </citation>
    <scope>NUCLEOTIDE SEQUENCE [LARGE SCALE GENOMIC DNA]</scope>
    <source>
        <strain evidence="6 7">DSM 108282</strain>
    </source>
</reference>
<evidence type="ECO:0000313" key="6">
    <source>
        <dbReference type="EMBL" id="THG95088.1"/>
    </source>
</evidence>
<evidence type="ECO:0000313" key="7">
    <source>
        <dbReference type="Proteomes" id="UP000309038"/>
    </source>
</evidence>